<sequence>MTQNSLVIDAVRLATQFLAPKGTFVTKGFRSQDYSSVIYVLIRFDEQMEDIPDQAYERLLIGLPMHVDAIILFDGKYKAAEMCCAKQANAEQPLEGDDHSDTVLSDKEICDHEGQRPLRQMMVQFQSWFDLPSQMQSDHMIKPH</sequence>
<organism evidence="1 2">
    <name type="scientific">Populus tomentosa</name>
    <name type="common">Chinese white poplar</name>
    <dbReference type="NCBI Taxonomy" id="118781"/>
    <lineage>
        <taxon>Eukaryota</taxon>
        <taxon>Viridiplantae</taxon>
        <taxon>Streptophyta</taxon>
        <taxon>Embryophyta</taxon>
        <taxon>Tracheophyta</taxon>
        <taxon>Spermatophyta</taxon>
        <taxon>Magnoliopsida</taxon>
        <taxon>eudicotyledons</taxon>
        <taxon>Gunneridae</taxon>
        <taxon>Pentapetalae</taxon>
        <taxon>rosids</taxon>
        <taxon>fabids</taxon>
        <taxon>Malpighiales</taxon>
        <taxon>Salicaceae</taxon>
        <taxon>Saliceae</taxon>
        <taxon>Populus</taxon>
    </lineage>
</organism>
<name>A0A8X8D5Z2_POPTO</name>
<keyword evidence="2" id="KW-1185">Reference proteome</keyword>
<dbReference type="EMBL" id="JAAWWB010000007">
    <property type="protein sequence ID" value="KAG6779529.1"/>
    <property type="molecule type" value="Genomic_DNA"/>
</dbReference>
<evidence type="ECO:0000313" key="1">
    <source>
        <dbReference type="EMBL" id="KAG6779529.1"/>
    </source>
</evidence>
<dbReference type="AlphaFoldDB" id="A0A8X8D5Z2"/>
<protein>
    <submittedName>
        <fullName evidence="1">Uncharacterized protein</fullName>
    </submittedName>
</protein>
<proteinExistence type="predicted"/>
<reference evidence="1" key="1">
    <citation type="journal article" date="2020" name="bioRxiv">
        <title>Hybrid origin of Populus tomentosa Carr. identified through genome sequencing and phylogenomic analysis.</title>
        <authorList>
            <person name="An X."/>
            <person name="Gao K."/>
            <person name="Chen Z."/>
            <person name="Li J."/>
            <person name="Yang X."/>
            <person name="Yang X."/>
            <person name="Zhou J."/>
            <person name="Guo T."/>
            <person name="Zhao T."/>
            <person name="Huang S."/>
            <person name="Miao D."/>
            <person name="Khan W.U."/>
            <person name="Rao P."/>
            <person name="Ye M."/>
            <person name="Lei B."/>
            <person name="Liao W."/>
            <person name="Wang J."/>
            <person name="Ji L."/>
            <person name="Li Y."/>
            <person name="Guo B."/>
            <person name="Mustafa N.S."/>
            <person name="Li S."/>
            <person name="Yun Q."/>
            <person name="Keller S.R."/>
            <person name="Mao J."/>
            <person name="Zhang R."/>
            <person name="Strauss S.H."/>
        </authorList>
    </citation>
    <scope>NUCLEOTIDE SEQUENCE</scope>
    <source>
        <strain evidence="1">GM15</strain>
        <tissue evidence="1">Leaf</tissue>
    </source>
</reference>
<gene>
    <name evidence="1" type="ORF">POTOM_015920</name>
</gene>
<dbReference type="Proteomes" id="UP000886885">
    <property type="component" value="Chromosome 4A"/>
</dbReference>
<evidence type="ECO:0000313" key="2">
    <source>
        <dbReference type="Proteomes" id="UP000886885"/>
    </source>
</evidence>
<dbReference type="OrthoDB" id="1287559at2759"/>
<comment type="caution">
    <text evidence="1">The sequence shown here is derived from an EMBL/GenBank/DDBJ whole genome shotgun (WGS) entry which is preliminary data.</text>
</comment>
<accession>A0A8X8D5Z2</accession>